<gene>
    <name evidence="9" type="ORF">GXN76_06100</name>
</gene>
<evidence type="ECO:0000256" key="6">
    <source>
        <dbReference type="ARBA" id="ARBA00022989"/>
    </source>
</evidence>
<comment type="similarity">
    <text evidence="2">Belongs to the BCCT transporter (TC 2.A.15) family.</text>
</comment>
<feature type="transmembrane region" description="Helical" evidence="8">
    <location>
        <begin position="315"/>
        <end position="332"/>
    </location>
</feature>
<evidence type="ECO:0000256" key="7">
    <source>
        <dbReference type="ARBA" id="ARBA00023136"/>
    </source>
</evidence>
<accession>A0A7D3XM64</accession>
<feature type="transmembrane region" description="Helical" evidence="8">
    <location>
        <begin position="344"/>
        <end position="362"/>
    </location>
</feature>
<dbReference type="InterPro" id="IPR018093">
    <property type="entry name" value="BCCT_CS"/>
</dbReference>
<feature type="transmembrane region" description="Helical" evidence="8">
    <location>
        <begin position="257"/>
        <end position="277"/>
    </location>
</feature>
<feature type="transmembrane region" description="Helical" evidence="8">
    <location>
        <begin position="7"/>
        <end position="26"/>
    </location>
</feature>
<dbReference type="RefSeq" id="WP_173221449.1">
    <property type="nucleotide sequence ID" value="NZ_CP048104.1"/>
</dbReference>
<dbReference type="PANTHER" id="PTHR30047:SF7">
    <property type="entry name" value="HIGH-AFFINITY CHOLINE TRANSPORT PROTEIN"/>
    <property type="match status" value="1"/>
</dbReference>
<feature type="transmembrane region" description="Helical" evidence="8">
    <location>
        <begin position="400"/>
        <end position="423"/>
    </location>
</feature>
<reference evidence="9 10" key="1">
    <citation type="submission" date="2020-01" db="EMBL/GenBank/DDBJ databases">
        <authorList>
            <person name="Gulvik C.A."/>
            <person name="Batra D.G."/>
        </authorList>
    </citation>
    <scope>NUCLEOTIDE SEQUENCE [LARGE SCALE GENOMIC DNA]</scope>
    <source>
        <strain evidence="9 10">W9323</strain>
    </source>
</reference>
<sequence>MKKVSKTVFYTSVIIAVLFIAWGVLFPKNITSVTGNIQDFLQTNFGWFYLLAASVFLIFVIALIFTRYGSIRLGKDDEKPEYSFITWFAMLFSAGMGIGLVFWGTAEPLSHFSSPPIGEGGTQTDAANAMTYTLFHWGVHPWAIYTLVALALAYFKFRKDAPGLISATFTPLLGNKVEGPIGKTIDLLAVFATIFGVATSLGLGAAQISGGLSFLSGGIENNISTQLIIIAVVTVLFTASALSGLDRGIRYLSNTNIILAVALMLFLLFVGPTQFILNFFTTTLGNYIQEIPHLSLQITPFSDTQQADWTQAWTIFYWAWWISWAPFVGTFIARVSRGRTIREFIIGVLAVPVIFSAFWFAVLGGSGLYAEMIEGAGIVNVMNEAGTEIALFQMLEGFPFGTALSVIAILLIGTFFITSADSATFVLGMQTTNGSLNPPKSIRLTWGIIQAAAAAVLLSTGGLTGLQTAAIIAAFPFIFVIIGMGISLLKALRKEKPLPKKERGLGPMRRYSTSKSK</sequence>
<dbReference type="AlphaFoldDB" id="A0A7D3XM64"/>
<feature type="transmembrane region" description="Helical" evidence="8">
    <location>
        <begin position="444"/>
        <end position="463"/>
    </location>
</feature>
<dbReference type="PANTHER" id="PTHR30047">
    <property type="entry name" value="HIGH-AFFINITY CHOLINE TRANSPORT PROTEIN-RELATED"/>
    <property type="match status" value="1"/>
</dbReference>
<feature type="transmembrane region" description="Helical" evidence="8">
    <location>
        <begin position="469"/>
        <end position="492"/>
    </location>
</feature>
<keyword evidence="6 8" id="KW-1133">Transmembrane helix</keyword>
<name>A0A7D3XM64_9BACL</name>
<feature type="transmembrane region" description="Helical" evidence="8">
    <location>
        <begin position="46"/>
        <end position="65"/>
    </location>
</feature>
<feature type="transmembrane region" description="Helical" evidence="8">
    <location>
        <begin position="185"/>
        <end position="206"/>
    </location>
</feature>
<dbReference type="GO" id="GO:0022857">
    <property type="term" value="F:transmembrane transporter activity"/>
    <property type="evidence" value="ECO:0007669"/>
    <property type="project" value="InterPro"/>
</dbReference>
<dbReference type="InterPro" id="IPR000060">
    <property type="entry name" value="BCCT_transptr"/>
</dbReference>
<feature type="transmembrane region" description="Helical" evidence="8">
    <location>
        <begin position="226"/>
        <end position="245"/>
    </location>
</feature>
<feature type="transmembrane region" description="Helical" evidence="8">
    <location>
        <begin position="134"/>
        <end position="155"/>
    </location>
</feature>
<dbReference type="KEGG" id="kpul:GXN76_06100"/>
<dbReference type="Proteomes" id="UP000503088">
    <property type="component" value="Chromosome"/>
</dbReference>
<keyword evidence="10" id="KW-1185">Reference proteome</keyword>
<feature type="transmembrane region" description="Helical" evidence="8">
    <location>
        <begin position="85"/>
        <end position="106"/>
    </location>
</feature>
<evidence type="ECO:0000256" key="1">
    <source>
        <dbReference type="ARBA" id="ARBA00004651"/>
    </source>
</evidence>
<evidence type="ECO:0000256" key="8">
    <source>
        <dbReference type="SAM" id="Phobius"/>
    </source>
</evidence>
<dbReference type="EMBL" id="CP048104">
    <property type="protein sequence ID" value="QKG84089.1"/>
    <property type="molecule type" value="Genomic_DNA"/>
</dbReference>
<protein>
    <submittedName>
        <fullName evidence="9">BCCT family transporter</fullName>
    </submittedName>
</protein>
<keyword evidence="7 8" id="KW-0472">Membrane</keyword>
<dbReference type="NCBIfam" id="TIGR00842">
    <property type="entry name" value="bcct"/>
    <property type="match status" value="1"/>
</dbReference>
<evidence type="ECO:0000256" key="4">
    <source>
        <dbReference type="ARBA" id="ARBA00022475"/>
    </source>
</evidence>
<proteinExistence type="inferred from homology"/>
<evidence type="ECO:0000313" key="9">
    <source>
        <dbReference type="EMBL" id="QKG84089.1"/>
    </source>
</evidence>
<evidence type="ECO:0000256" key="2">
    <source>
        <dbReference type="ARBA" id="ARBA00005658"/>
    </source>
</evidence>
<dbReference type="PROSITE" id="PS01303">
    <property type="entry name" value="BCCT"/>
    <property type="match status" value="1"/>
</dbReference>
<dbReference type="Pfam" id="PF02028">
    <property type="entry name" value="BCCT"/>
    <property type="match status" value="1"/>
</dbReference>
<dbReference type="GO" id="GO:0005886">
    <property type="term" value="C:plasma membrane"/>
    <property type="evidence" value="ECO:0007669"/>
    <property type="project" value="UniProtKB-SubCell"/>
</dbReference>
<keyword evidence="5 8" id="KW-0812">Transmembrane</keyword>
<evidence type="ECO:0000256" key="3">
    <source>
        <dbReference type="ARBA" id="ARBA00022448"/>
    </source>
</evidence>
<comment type="subcellular location">
    <subcellularLocation>
        <location evidence="1">Cell membrane</location>
        <topology evidence="1">Multi-pass membrane protein</topology>
    </subcellularLocation>
</comment>
<keyword evidence="4" id="KW-1003">Cell membrane</keyword>
<organism evidence="9 10">
    <name type="scientific">Kroppenstedtia pulmonis</name>
    <dbReference type="NCBI Taxonomy" id="1380685"/>
    <lineage>
        <taxon>Bacteria</taxon>
        <taxon>Bacillati</taxon>
        <taxon>Bacillota</taxon>
        <taxon>Bacilli</taxon>
        <taxon>Bacillales</taxon>
        <taxon>Thermoactinomycetaceae</taxon>
        <taxon>Kroppenstedtia</taxon>
    </lineage>
</organism>
<evidence type="ECO:0000313" key="10">
    <source>
        <dbReference type="Proteomes" id="UP000503088"/>
    </source>
</evidence>
<keyword evidence="3" id="KW-0813">Transport</keyword>
<evidence type="ECO:0000256" key="5">
    <source>
        <dbReference type="ARBA" id="ARBA00022692"/>
    </source>
</evidence>